<accession>A0ABZ3H7I9</accession>
<evidence type="ECO:0000313" key="2">
    <source>
        <dbReference type="EMBL" id="XAU14505.1"/>
    </source>
</evidence>
<keyword evidence="1" id="KW-0732">Signal</keyword>
<organism evidence="2 3">
    <name type="scientific">Sulfurimonas diazotrophicus</name>
    <dbReference type="NCBI Taxonomy" id="3131939"/>
    <lineage>
        <taxon>Bacteria</taxon>
        <taxon>Pseudomonadati</taxon>
        <taxon>Campylobacterota</taxon>
        <taxon>Epsilonproteobacteria</taxon>
        <taxon>Campylobacterales</taxon>
        <taxon>Sulfurimonadaceae</taxon>
        <taxon>Sulfurimonas</taxon>
    </lineage>
</organism>
<feature type="signal peptide" evidence="1">
    <location>
        <begin position="1"/>
        <end position="19"/>
    </location>
</feature>
<evidence type="ECO:0000313" key="3">
    <source>
        <dbReference type="Proteomes" id="UP001447842"/>
    </source>
</evidence>
<keyword evidence="3" id="KW-1185">Reference proteome</keyword>
<feature type="chain" id="PRO_5046803290" evidence="1">
    <location>
        <begin position="20"/>
        <end position="215"/>
    </location>
</feature>
<dbReference type="RefSeq" id="WP_345972214.1">
    <property type="nucleotide sequence ID" value="NZ_CP147920.1"/>
</dbReference>
<reference evidence="2 3" key="1">
    <citation type="submission" date="2024-03" db="EMBL/GenBank/DDBJ databases">
        <title>Sulfurimonas sp. HSL3-1.</title>
        <authorList>
            <person name="Wang S."/>
        </authorList>
    </citation>
    <scope>NUCLEOTIDE SEQUENCE [LARGE SCALE GENOMIC DNA]</scope>
    <source>
        <strain evidence="2 3">HSL3-1</strain>
    </source>
</reference>
<evidence type="ECO:0000256" key="1">
    <source>
        <dbReference type="SAM" id="SignalP"/>
    </source>
</evidence>
<name>A0ABZ3H7I9_9BACT</name>
<gene>
    <name evidence="2" type="ORF">WCY31_09635</name>
</gene>
<sequence length="215" mass="22320">MKGITGTAAVLLLVNVLQAGEVGPMNTFVANTPAVADEVNANFGEHTTQINDNNSRISANTAAIAATGLLGWSTLAVPRTTSPLTGTFVGEFVKIGDMGSYVKQQDASVLEIQYSGRICVGVIADDQVVFELRVDDTPSSAGPARTMLQYGEEGCLPSHPATITGIFDGLSAGSHTVSMWVRAESSGMAVGSTNALYNPADSSADHLVIKEFGTP</sequence>
<dbReference type="Proteomes" id="UP001447842">
    <property type="component" value="Chromosome"/>
</dbReference>
<dbReference type="EMBL" id="CP147920">
    <property type="protein sequence ID" value="XAU14505.1"/>
    <property type="molecule type" value="Genomic_DNA"/>
</dbReference>
<protein>
    <submittedName>
        <fullName evidence="2">Uncharacterized protein</fullName>
    </submittedName>
</protein>
<proteinExistence type="predicted"/>